<evidence type="ECO:0000256" key="3">
    <source>
        <dbReference type="ARBA" id="ARBA00012601"/>
    </source>
</evidence>
<evidence type="ECO:0000256" key="1">
    <source>
        <dbReference type="ARBA" id="ARBA00000966"/>
    </source>
</evidence>
<evidence type="ECO:0000256" key="4">
    <source>
        <dbReference type="ARBA" id="ARBA00022729"/>
    </source>
</evidence>
<evidence type="ECO:0000256" key="8">
    <source>
        <dbReference type="ARBA" id="ARBA00023326"/>
    </source>
</evidence>
<evidence type="ECO:0000256" key="2">
    <source>
        <dbReference type="ARBA" id="ARBA00009209"/>
    </source>
</evidence>
<comment type="catalytic activity">
    <reaction evidence="1">
        <text>Endohydrolysis of (1-&gt;4)-beta-D-glucosidic linkages in cellulose, lichenin and cereal beta-D-glucans.</text>
        <dbReference type="EC" id="3.2.1.4"/>
    </reaction>
</comment>
<evidence type="ECO:0000259" key="10">
    <source>
        <dbReference type="Pfam" id="PF18962"/>
    </source>
</evidence>
<feature type="domain" description="Secretion system C-terminal sorting" evidence="10">
    <location>
        <begin position="409"/>
        <end position="469"/>
    </location>
</feature>
<evidence type="ECO:0000313" key="11">
    <source>
        <dbReference type="EMBL" id="CAL2076799.1"/>
    </source>
</evidence>
<dbReference type="Pfam" id="PF01270">
    <property type="entry name" value="Glyco_hydro_8"/>
    <property type="match status" value="1"/>
</dbReference>
<dbReference type="NCBIfam" id="TIGR04183">
    <property type="entry name" value="Por_Secre_tail"/>
    <property type="match status" value="1"/>
</dbReference>
<keyword evidence="7 11" id="KW-0326">Glycosidase</keyword>
<comment type="caution">
    <text evidence="11">The sequence shown here is derived from an EMBL/GenBank/DDBJ whole genome shotgun (WGS) entry which is preliminary data.</text>
</comment>
<evidence type="ECO:0000256" key="6">
    <source>
        <dbReference type="ARBA" id="ARBA00023001"/>
    </source>
</evidence>
<sequence>MKIQLFYVLTKSPNKMKKLILIFCFSALVSVAQNVNIEFVNADYPFGSMPANVQSSDLQDAYMQWKNSFVDTNCTNGRARVKFDDPNFTVSEGIAYGMLLSAYANDQELFDGLWKYYQSHTNSNGVMNWKIEGCDTVNGQNGATDAELDAAIALIIAGNRFGNTGSINYHQDAKDLIAIMKQHEIEGGSFVLKPGDAWGGSNNTNPSYFAPGYFRVYGEFTNDVAFWNNVTSKTYQILNANLSVNNAVDCLVSDWCKADGTYSDIVPWAFNSGKSFYYDAARTPWRIATDYLWYGKSEAADYLNKCVSFVNRVGGLSNIKAGYNQDGTSINNFQDPVYTGSFASSMLISNDQNVVDGVYTVTKNLTSTQYFATTLRVIYMFTLSGNFYNPVSSVLSADEIDYASKNHFVYPNPSSNQLFLKNFEVGTKLKVYTLNGKEVMKITVNNDSKSFVDISKLAVGTYFIRGKDVKLRFIKNN</sequence>
<feature type="signal peptide" evidence="9">
    <location>
        <begin position="1"/>
        <end position="32"/>
    </location>
</feature>
<name>A0ABM9NS32_9FLAO</name>
<gene>
    <name evidence="11" type="ORF">T190607A01A_10421</name>
</gene>
<dbReference type="GO" id="GO:0008810">
    <property type="term" value="F:cellulase activity"/>
    <property type="evidence" value="ECO:0007669"/>
    <property type="project" value="UniProtKB-EC"/>
</dbReference>
<organism evidence="11 12">
    <name type="scientific">Tenacibaculum platacis</name>
    <dbReference type="NCBI Taxonomy" id="3137852"/>
    <lineage>
        <taxon>Bacteria</taxon>
        <taxon>Pseudomonadati</taxon>
        <taxon>Bacteroidota</taxon>
        <taxon>Flavobacteriia</taxon>
        <taxon>Flavobacteriales</taxon>
        <taxon>Flavobacteriaceae</taxon>
        <taxon>Tenacibaculum</taxon>
    </lineage>
</organism>
<protein>
    <recommendedName>
        <fullName evidence="3">cellulase</fullName>
        <ecNumber evidence="3">3.2.1.4</ecNumber>
    </recommendedName>
</protein>
<dbReference type="InterPro" id="IPR008928">
    <property type="entry name" value="6-hairpin_glycosidase_sf"/>
</dbReference>
<dbReference type="InterPro" id="IPR012341">
    <property type="entry name" value="6hp_glycosidase-like_sf"/>
</dbReference>
<keyword evidence="5 11" id="KW-0378">Hydrolase</keyword>
<keyword evidence="8" id="KW-0624">Polysaccharide degradation</keyword>
<keyword evidence="4 9" id="KW-0732">Signal</keyword>
<evidence type="ECO:0000256" key="5">
    <source>
        <dbReference type="ARBA" id="ARBA00022801"/>
    </source>
</evidence>
<dbReference type="PRINTS" id="PR00735">
    <property type="entry name" value="GLHYDRLASE8"/>
</dbReference>
<accession>A0ABM9NS32</accession>
<proteinExistence type="inferred from homology"/>
<dbReference type="Proteomes" id="UP001497416">
    <property type="component" value="Unassembled WGS sequence"/>
</dbReference>
<dbReference type="InterPro" id="IPR002037">
    <property type="entry name" value="Glyco_hydro_8"/>
</dbReference>
<keyword evidence="12" id="KW-1185">Reference proteome</keyword>
<reference evidence="11 12" key="1">
    <citation type="submission" date="2024-05" db="EMBL/GenBank/DDBJ databases">
        <authorList>
            <person name="Duchaud E."/>
        </authorList>
    </citation>
    <scope>NUCLEOTIDE SEQUENCE [LARGE SCALE GENOMIC DNA]</scope>
    <source>
        <strain evidence="11">Ena-SAMPLE-TAB-13-05-2024-13:56:06:370-140302</strain>
    </source>
</reference>
<evidence type="ECO:0000313" key="12">
    <source>
        <dbReference type="Proteomes" id="UP001497416"/>
    </source>
</evidence>
<keyword evidence="6" id="KW-0136">Cellulose degradation</keyword>
<dbReference type="Gene3D" id="1.50.10.10">
    <property type="match status" value="1"/>
</dbReference>
<feature type="chain" id="PRO_5047159742" description="cellulase" evidence="9">
    <location>
        <begin position="33"/>
        <end position="477"/>
    </location>
</feature>
<evidence type="ECO:0000256" key="9">
    <source>
        <dbReference type="SAM" id="SignalP"/>
    </source>
</evidence>
<keyword evidence="8" id="KW-0119">Carbohydrate metabolism</keyword>
<dbReference type="InterPro" id="IPR026444">
    <property type="entry name" value="Secre_tail"/>
</dbReference>
<dbReference type="SUPFAM" id="SSF48208">
    <property type="entry name" value="Six-hairpin glycosidases"/>
    <property type="match status" value="1"/>
</dbReference>
<dbReference type="EC" id="3.2.1.4" evidence="3"/>
<evidence type="ECO:0000256" key="7">
    <source>
        <dbReference type="ARBA" id="ARBA00023295"/>
    </source>
</evidence>
<dbReference type="EMBL" id="CAXIXY010000003">
    <property type="protein sequence ID" value="CAL2076799.1"/>
    <property type="molecule type" value="Genomic_DNA"/>
</dbReference>
<dbReference type="Pfam" id="PF18962">
    <property type="entry name" value="Por_Secre_tail"/>
    <property type="match status" value="1"/>
</dbReference>
<comment type="similarity">
    <text evidence="2">Belongs to the glycosyl hydrolase 8 (cellulase D) family.</text>
</comment>